<organism evidence="3 4">
    <name type="scientific">Hymenobacter algoricola</name>
    <dbReference type="NCBI Taxonomy" id="486267"/>
    <lineage>
        <taxon>Bacteria</taxon>
        <taxon>Pseudomonadati</taxon>
        <taxon>Bacteroidota</taxon>
        <taxon>Cytophagia</taxon>
        <taxon>Cytophagales</taxon>
        <taxon>Hymenobacteraceae</taxon>
        <taxon>Hymenobacter</taxon>
    </lineage>
</organism>
<accession>A0ABP7MF54</accession>
<feature type="domain" description="Initiator Rep protein WH1" evidence="2">
    <location>
        <begin position="14"/>
        <end position="156"/>
    </location>
</feature>
<gene>
    <name evidence="3" type="ORF">GCM10022406_04610</name>
</gene>
<comment type="caution">
    <text evidence="3">The sequence shown here is derived from an EMBL/GenBank/DDBJ whole genome shotgun (WGS) entry which is preliminary data.</text>
</comment>
<dbReference type="InterPro" id="IPR000525">
    <property type="entry name" value="Initiator_Rep_WH1"/>
</dbReference>
<evidence type="ECO:0000259" key="2">
    <source>
        <dbReference type="Pfam" id="PF01051"/>
    </source>
</evidence>
<dbReference type="SUPFAM" id="SSF46785">
    <property type="entry name" value="Winged helix' DNA-binding domain"/>
    <property type="match status" value="2"/>
</dbReference>
<evidence type="ECO:0000313" key="4">
    <source>
        <dbReference type="Proteomes" id="UP001499909"/>
    </source>
</evidence>
<dbReference type="Pfam" id="PF21205">
    <property type="entry name" value="Rep3_C"/>
    <property type="match status" value="1"/>
</dbReference>
<proteinExistence type="inferred from homology"/>
<dbReference type="EMBL" id="BAABDH010000012">
    <property type="protein sequence ID" value="GAA3921589.1"/>
    <property type="molecule type" value="Genomic_DNA"/>
</dbReference>
<keyword evidence="4" id="KW-1185">Reference proteome</keyword>
<dbReference type="Pfam" id="PF01051">
    <property type="entry name" value="Rep3_N"/>
    <property type="match status" value="1"/>
</dbReference>
<dbReference type="Proteomes" id="UP001499909">
    <property type="component" value="Unassembled WGS sequence"/>
</dbReference>
<dbReference type="Gene3D" id="1.10.10.10">
    <property type="entry name" value="Winged helix-like DNA-binding domain superfamily/Winged helix DNA-binding domain"/>
    <property type="match status" value="2"/>
</dbReference>
<name>A0ABP7MF54_9BACT</name>
<sequence>MVPAAAPPLYPRAYQANALVRAPLKLTHVEARIFALALGCIHQDQTELPGISIPLNRVMTQKKGGSVYETIRDACKSLMSKVVSIESQTGNKKRFTAYSIISYIDLNEGTGFLTGNFAPEIKPFLLQLAEQYTHVEIETLLTLKSAHAHRLYWLLKSWDDVGLWEVDFDTLRKQVLGDDNDVTYTLFYDFKRYVLEPALRELHSLGWMVTYDALKEGKKVRAVRFSIPKPLARLDGENQLLPAPGRITSKTRSAEKQMSLPLMAELPTLHQRIVTRLQKLKMTAAQIQHVLDFMEDDEAKIARLMKVSHPLLRDFEAGNKVFDNLGGVATNLLKTEFPGLYPVLK</sequence>
<evidence type="ECO:0000313" key="3">
    <source>
        <dbReference type="EMBL" id="GAA3921589.1"/>
    </source>
</evidence>
<dbReference type="RefSeq" id="WP_345109507.1">
    <property type="nucleotide sequence ID" value="NZ_BAABDH010000012.1"/>
</dbReference>
<evidence type="ECO:0000256" key="1">
    <source>
        <dbReference type="ARBA" id="ARBA00038283"/>
    </source>
</evidence>
<dbReference type="InterPro" id="IPR036390">
    <property type="entry name" value="WH_DNA-bd_sf"/>
</dbReference>
<reference evidence="4" key="1">
    <citation type="journal article" date="2019" name="Int. J. Syst. Evol. Microbiol.">
        <title>The Global Catalogue of Microorganisms (GCM) 10K type strain sequencing project: providing services to taxonomists for standard genome sequencing and annotation.</title>
        <authorList>
            <consortium name="The Broad Institute Genomics Platform"/>
            <consortium name="The Broad Institute Genome Sequencing Center for Infectious Disease"/>
            <person name="Wu L."/>
            <person name="Ma J."/>
        </authorList>
    </citation>
    <scope>NUCLEOTIDE SEQUENCE [LARGE SCALE GENOMIC DNA]</scope>
    <source>
        <strain evidence="4">JCM 17214</strain>
    </source>
</reference>
<comment type="similarity">
    <text evidence="1">Belongs to the initiator RepB protein family.</text>
</comment>
<protein>
    <recommendedName>
        <fullName evidence="2">Initiator Rep protein WH1 domain-containing protein</fullName>
    </recommendedName>
</protein>
<dbReference type="InterPro" id="IPR036388">
    <property type="entry name" value="WH-like_DNA-bd_sf"/>
</dbReference>